<organism evidence="3 4">
    <name type="scientific">Polyangium sorediatum</name>
    <dbReference type="NCBI Taxonomy" id="889274"/>
    <lineage>
        <taxon>Bacteria</taxon>
        <taxon>Pseudomonadati</taxon>
        <taxon>Myxococcota</taxon>
        <taxon>Polyangia</taxon>
        <taxon>Polyangiales</taxon>
        <taxon>Polyangiaceae</taxon>
        <taxon>Polyangium</taxon>
    </lineage>
</organism>
<accession>A0ABT6P2W5</accession>
<dbReference type="Gene3D" id="1.25.40.10">
    <property type="entry name" value="Tetratricopeptide repeat domain"/>
    <property type="match status" value="1"/>
</dbReference>
<protein>
    <submittedName>
        <fullName evidence="3">CDC27 family protein</fullName>
    </submittedName>
</protein>
<proteinExistence type="predicted"/>
<keyword evidence="1" id="KW-0812">Transmembrane</keyword>
<reference evidence="3 4" key="1">
    <citation type="submission" date="2023-04" db="EMBL/GenBank/DDBJ databases">
        <title>The genome sequence of Polyangium sorediatum DSM14670.</title>
        <authorList>
            <person name="Zhang X."/>
        </authorList>
    </citation>
    <scope>NUCLEOTIDE SEQUENCE [LARGE SCALE GENOMIC DNA]</scope>
    <source>
        <strain evidence="3 4">DSM 14670</strain>
    </source>
</reference>
<dbReference type="RefSeq" id="WP_136966704.1">
    <property type="nucleotide sequence ID" value="NZ_JARZHI010000048.1"/>
</dbReference>
<dbReference type="InterPro" id="IPR011990">
    <property type="entry name" value="TPR-like_helical_dom_sf"/>
</dbReference>
<feature type="transmembrane region" description="Helical" evidence="1">
    <location>
        <begin position="274"/>
        <end position="295"/>
    </location>
</feature>
<dbReference type="Proteomes" id="UP001160301">
    <property type="component" value="Unassembled WGS sequence"/>
</dbReference>
<evidence type="ECO:0000256" key="2">
    <source>
        <dbReference type="SAM" id="SignalP"/>
    </source>
</evidence>
<gene>
    <name evidence="3" type="ORF">QHF89_35520</name>
</gene>
<evidence type="ECO:0000313" key="3">
    <source>
        <dbReference type="EMBL" id="MDI1434866.1"/>
    </source>
</evidence>
<sequence>MRRPLAAFVVAVQIAMSGAPALAAPPPASAAAAQKAFDAGQDLYDKGQHEEAIARFREAYAITKSPNARMMVARSLLALGKIVEAYEELAATRVEAAVLAQEQPKYERARDSAAADLAALEPKVAKVIVALAQPEGARVTLNGTALPAERLGVAIVVLPGKVVVVVEPAQGARMQREETVVGGQTKTIFVAPGAEATKNEPITPAPAESTTGGGVRIAGYVVAGLGVVGLGVFGVTTAMAQNKYDGIIADCGGKRCTEPRYADVIDEGKRLDTIALGSLVGGAVGVAAGALMIALGGPKGAKKTDARVVVGPAGAFVEVGGAF</sequence>
<dbReference type="EMBL" id="JARZHI010000048">
    <property type="protein sequence ID" value="MDI1434866.1"/>
    <property type="molecule type" value="Genomic_DNA"/>
</dbReference>
<keyword evidence="4" id="KW-1185">Reference proteome</keyword>
<comment type="caution">
    <text evidence="3">The sequence shown here is derived from an EMBL/GenBank/DDBJ whole genome shotgun (WGS) entry which is preliminary data.</text>
</comment>
<dbReference type="SUPFAM" id="SSF48452">
    <property type="entry name" value="TPR-like"/>
    <property type="match status" value="1"/>
</dbReference>
<keyword evidence="2" id="KW-0732">Signal</keyword>
<keyword evidence="1" id="KW-0472">Membrane</keyword>
<evidence type="ECO:0000256" key="1">
    <source>
        <dbReference type="SAM" id="Phobius"/>
    </source>
</evidence>
<keyword evidence="1" id="KW-1133">Transmembrane helix</keyword>
<evidence type="ECO:0000313" key="4">
    <source>
        <dbReference type="Proteomes" id="UP001160301"/>
    </source>
</evidence>
<feature type="signal peptide" evidence="2">
    <location>
        <begin position="1"/>
        <end position="23"/>
    </location>
</feature>
<feature type="chain" id="PRO_5046862903" evidence="2">
    <location>
        <begin position="24"/>
        <end position="323"/>
    </location>
</feature>
<name>A0ABT6P2W5_9BACT</name>